<dbReference type="RefSeq" id="XP_033788820.1">
    <property type="nucleotide sequence ID" value="XM_033932929.1"/>
</dbReference>
<feature type="domain" description="C2H2-type" evidence="14">
    <location>
        <begin position="441"/>
        <end position="468"/>
    </location>
</feature>
<dbReference type="SUPFAM" id="SSF57667">
    <property type="entry name" value="beta-beta-alpha zinc fingers"/>
    <property type="match status" value="7"/>
</dbReference>
<dbReference type="PANTHER" id="PTHR16515">
    <property type="entry name" value="PR DOMAIN ZINC FINGER PROTEIN"/>
    <property type="match status" value="1"/>
</dbReference>
<evidence type="ECO:0000256" key="1">
    <source>
        <dbReference type="ARBA" id="ARBA00004123"/>
    </source>
</evidence>
<feature type="compositionally biased region" description="Basic and acidic residues" evidence="13">
    <location>
        <begin position="602"/>
        <end position="618"/>
    </location>
</feature>
<dbReference type="SUPFAM" id="SSF109640">
    <property type="entry name" value="KRAB domain (Kruppel-associated box)"/>
    <property type="match status" value="1"/>
</dbReference>
<evidence type="ECO:0000256" key="7">
    <source>
        <dbReference type="ARBA" id="ARBA00022843"/>
    </source>
</evidence>
<feature type="domain" description="C2H2-type" evidence="14">
    <location>
        <begin position="413"/>
        <end position="440"/>
    </location>
</feature>
<keyword evidence="16" id="KW-1185">Reference proteome</keyword>
<dbReference type="PROSITE" id="PS00028">
    <property type="entry name" value="ZINC_FINGER_C2H2_1"/>
    <property type="match status" value="10"/>
</dbReference>
<dbReference type="Gene3D" id="3.30.160.60">
    <property type="entry name" value="Classic Zinc Finger"/>
    <property type="match status" value="12"/>
</dbReference>
<evidence type="ECO:0000256" key="11">
    <source>
        <dbReference type="ARBA" id="ARBA00023242"/>
    </source>
</evidence>
<evidence type="ECO:0000256" key="4">
    <source>
        <dbReference type="ARBA" id="ARBA00022737"/>
    </source>
</evidence>
<dbReference type="InterPro" id="IPR013087">
    <property type="entry name" value="Znf_C2H2_type"/>
</dbReference>
<feature type="region of interest" description="Disordered" evidence="13">
    <location>
        <begin position="594"/>
        <end position="618"/>
    </location>
</feature>
<evidence type="ECO:0000313" key="16">
    <source>
        <dbReference type="Proteomes" id="UP000515159"/>
    </source>
</evidence>
<protein>
    <submittedName>
        <fullName evidence="17">Zinc finger protein 383-like</fullName>
    </submittedName>
</protein>
<feature type="domain" description="C2H2-type" evidence="14">
    <location>
        <begin position="329"/>
        <end position="356"/>
    </location>
</feature>
<evidence type="ECO:0000259" key="15">
    <source>
        <dbReference type="PROSITE" id="PS50805"/>
    </source>
</evidence>
<dbReference type="GO" id="GO:0003677">
    <property type="term" value="F:DNA binding"/>
    <property type="evidence" value="ECO:0007669"/>
    <property type="project" value="UniProtKB-KW"/>
</dbReference>
<dbReference type="InParanoid" id="A0A6P8Q1N3"/>
<keyword evidence="7" id="KW-0832">Ubl conjugation</keyword>
<dbReference type="InterPro" id="IPR036236">
    <property type="entry name" value="Znf_C2H2_sf"/>
</dbReference>
<dbReference type="InterPro" id="IPR036051">
    <property type="entry name" value="KRAB_dom_sf"/>
</dbReference>
<keyword evidence="8" id="KW-0805">Transcription regulation</keyword>
<dbReference type="FunFam" id="3.30.160.60:FF:000912">
    <property type="entry name" value="Zinc finger protein 660"/>
    <property type="match status" value="1"/>
</dbReference>
<dbReference type="FunFam" id="3.30.160.60:FF:000690">
    <property type="entry name" value="Zinc finger protein 354C"/>
    <property type="match status" value="1"/>
</dbReference>
<organism evidence="16 17">
    <name type="scientific">Geotrypetes seraphini</name>
    <name type="common">Gaboon caecilian</name>
    <name type="synonym">Caecilia seraphini</name>
    <dbReference type="NCBI Taxonomy" id="260995"/>
    <lineage>
        <taxon>Eukaryota</taxon>
        <taxon>Metazoa</taxon>
        <taxon>Chordata</taxon>
        <taxon>Craniata</taxon>
        <taxon>Vertebrata</taxon>
        <taxon>Euteleostomi</taxon>
        <taxon>Amphibia</taxon>
        <taxon>Gymnophiona</taxon>
        <taxon>Geotrypetes</taxon>
    </lineage>
</organism>
<name>A0A6P8Q1N3_GEOSA</name>
<dbReference type="Pfam" id="PF00096">
    <property type="entry name" value="zf-C2H2"/>
    <property type="match status" value="7"/>
</dbReference>
<evidence type="ECO:0000256" key="6">
    <source>
        <dbReference type="ARBA" id="ARBA00022833"/>
    </source>
</evidence>
<feature type="domain" description="KRAB" evidence="15">
    <location>
        <begin position="11"/>
        <end position="84"/>
    </location>
</feature>
<proteinExistence type="predicted"/>
<dbReference type="GO" id="GO:0005634">
    <property type="term" value="C:nucleus"/>
    <property type="evidence" value="ECO:0007669"/>
    <property type="project" value="UniProtKB-SubCell"/>
</dbReference>
<dbReference type="GO" id="GO:0045595">
    <property type="term" value="P:regulation of cell differentiation"/>
    <property type="evidence" value="ECO:0007669"/>
    <property type="project" value="UniProtKB-ARBA"/>
</dbReference>
<dbReference type="Gene3D" id="6.10.140.140">
    <property type="match status" value="1"/>
</dbReference>
<dbReference type="KEGG" id="gsh:117354972"/>
<keyword evidence="5 12" id="KW-0863">Zinc-finger</keyword>
<keyword evidence="9" id="KW-0238">DNA-binding</keyword>
<dbReference type="Proteomes" id="UP000515159">
    <property type="component" value="Chromosome 2"/>
</dbReference>
<dbReference type="FunFam" id="3.30.160.60:FF:000646">
    <property type="entry name" value="Myeloid zinc finger 1"/>
    <property type="match status" value="2"/>
</dbReference>
<dbReference type="PANTHER" id="PTHR16515:SF49">
    <property type="entry name" value="GASTRULA ZINC FINGER PROTEIN XLCGF49.1-LIKE-RELATED"/>
    <property type="match status" value="1"/>
</dbReference>
<feature type="domain" description="C2H2-type" evidence="14">
    <location>
        <begin position="385"/>
        <end position="412"/>
    </location>
</feature>
<feature type="domain" description="C2H2-type" evidence="14">
    <location>
        <begin position="357"/>
        <end position="384"/>
    </location>
</feature>
<keyword evidence="3" id="KW-0479">Metal-binding</keyword>
<evidence type="ECO:0000256" key="13">
    <source>
        <dbReference type="SAM" id="MobiDB-lite"/>
    </source>
</evidence>
<dbReference type="InterPro" id="IPR050331">
    <property type="entry name" value="Zinc_finger"/>
</dbReference>
<dbReference type="AlphaFoldDB" id="A0A6P8Q1N3"/>
<dbReference type="PROSITE" id="PS50805">
    <property type="entry name" value="KRAB"/>
    <property type="match status" value="1"/>
</dbReference>
<feature type="region of interest" description="Disordered" evidence="13">
    <location>
        <begin position="187"/>
        <end position="212"/>
    </location>
</feature>
<feature type="domain" description="C2H2-type" evidence="14">
    <location>
        <begin position="301"/>
        <end position="328"/>
    </location>
</feature>
<evidence type="ECO:0000256" key="10">
    <source>
        <dbReference type="ARBA" id="ARBA00023163"/>
    </source>
</evidence>
<dbReference type="Pfam" id="PF01352">
    <property type="entry name" value="KRAB"/>
    <property type="match status" value="1"/>
</dbReference>
<dbReference type="FunFam" id="3.30.160.60:FF:000446">
    <property type="entry name" value="Zinc finger protein"/>
    <property type="match status" value="2"/>
</dbReference>
<feature type="compositionally biased region" description="Basic and acidic residues" evidence="13">
    <location>
        <begin position="203"/>
        <end position="212"/>
    </location>
</feature>
<keyword evidence="6" id="KW-0862">Zinc</keyword>
<dbReference type="InterPro" id="IPR001909">
    <property type="entry name" value="KRAB"/>
</dbReference>
<feature type="domain" description="C2H2-type" evidence="14">
    <location>
        <begin position="273"/>
        <end position="300"/>
    </location>
</feature>
<dbReference type="GO" id="GO:0008270">
    <property type="term" value="F:zinc ion binding"/>
    <property type="evidence" value="ECO:0007669"/>
    <property type="project" value="UniProtKB-KW"/>
</dbReference>
<feature type="domain" description="C2H2-type" evidence="14">
    <location>
        <begin position="497"/>
        <end position="524"/>
    </location>
</feature>
<keyword evidence="11" id="KW-0539">Nucleus</keyword>
<dbReference type="OrthoDB" id="8113227at2759"/>
<evidence type="ECO:0000256" key="9">
    <source>
        <dbReference type="ARBA" id="ARBA00023125"/>
    </source>
</evidence>
<reference evidence="17" key="1">
    <citation type="submission" date="2025-08" db="UniProtKB">
        <authorList>
            <consortium name="RefSeq"/>
        </authorList>
    </citation>
    <scope>IDENTIFICATION</scope>
</reference>
<evidence type="ECO:0000259" key="14">
    <source>
        <dbReference type="PROSITE" id="PS50157"/>
    </source>
</evidence>
<dbReference type="SMART" id="SM00355">
    <property type="entry name" value="ZnF_C2H2"/>
    <property type="match status" value="11"/>
</dbReference>
<evidence type="ECO:0000256" key="8">
    <source>
        <dbReference type="ARBA" id="ARBA00023015"/>
    </source>
</evidence>
<evidence type="ECO:0000256" key="5">
    <source>
        <dbReference type="ARBA" id="ARBA00022771"/>
    </source>
</evidence>
<feature type="domain" description="C2H2-type" evidence="14">
    <location>
        <begin position="245"/>
        <end position="272"/>
    </location>
</feature>
<keyword evidence="2" id="KW-1017">Isopeptide bond</keyword>
<evidence type="ECO:0000256" key="3">
    <source>
        <dbReference type="ARBA" id="ARBA00022723"/>
    </source>
</evidence>
<keyword evidence="10" id="KW-0804">Transcription</keyword>
<dbReference type="GeneID" id="117354972"/>
<dbReference type="SMART" id="SM00349">
    <property type="entry name" value="KRAB"/>
    <property type="match status" value="1"/>
</dbReference>
<accession>A0A6P8Q1N3</accession>
<sequence length="766" mass="88927">MPVGASARMQVTFEEVSFSFSQEEWEYLDDEQKELYREVMKENYQTIISLGTGSPTFTPKIISYIERGEEPYIRDEPVSEEKETEKSSCSADHQIRHQWKRIKNQREDPVEMEQIQTQSETTCETISQGTEKINTKNCEQESKEQKHPAGDAIDGVTICERNERELSNIPQDKSHLAERPFQINNSGNVASEFLPGKKKGKNQKKELKKDHKNEKLFTSAECNKSSTQLSILKIHQQTQTAVKPFICTQCNKCFTRLQNLKIHHMIHTGHKPYTCTECKKSFTHFSTLKNHKMIHTGYKPYTCTECNKSFICLSNLTKHQRTHTGHKPYICTECNKSFNRLHNLKIHHMIHTGHKPYTCTECNKSFTCLSHLKRHKLTHTDHKPFTCTECNKSFTQLSNLKEHQVIHTGYKPYTCTECNKSFTCLSHLKRHKLTHTDHKPYTCTECNKSFTQLSSLKSHKMIHTGPKSYTCTECNKSFTCLSHLKKHKLIHKDHKPFTRTECNKSFTQLSNLKEHQVIHTGYKPFTCSECNKSFTCLSHLKRHKLIHTDHKPFTSDQQIRHESKRIKNQREDPVEMEQIQTQSENVSVNISQRPGKINTKNCKQESKEKKYPTGDTRDGIIQCERNERELSNIPEDKIHIAERPFQIPNSDKVTSTFLHSKRKGEKHQKELLMCKRNHKNDKKCTASACCIFTKSRQTADSLKEYVRRQINSKITGPSISQLRMVKQRAFIFQVAMMKLERDRLLGTNDKSHGQRLLTGGLQGARG</sequence>
<dbReference type="CDD" id="cd07765">
    <property type="entry name" value="KRAB_A-box"/>
    <property type="match status" value="1"/>
</dbReference>
<gene>
    <name evidence="17" type="primary">LOC117354972</name>
</gene>
<evidence type="ECO:0000313" key="17">
    <source>
        <dbReference type="RefSeq" id="XP_033788820.1"/>
    </source>
</evidence>
<feature type="domain" description="C2H2-type" evidence="14">
    <location>
        <begin position="469"/>
        <end position="496"/>
    </location>
</feature>
<comment type="subcellular location">
    <subcellularLocation>
        <location evidence="1">Nucleus</location>
    </subcellularLocation>
</comment>
<evidence type="ECO:0000256" key="2">
    <source>
        <dbReference type="ARBA" id="ARBA00022499"/>
    </source>
</evidence>
<dbReference type="FunFam" id="3.30.160.60:FF:002343">
    <property type="entry name" value="Zinc finger protein 33A"/>
    <property type="match status" value="1"/>
</dbReference>
<evidence type="ECO:0000256" key="12">
    <source>
        <dbReference type="PROSITE-ProRule" id="PRU00042"/>
    </source>
</evidence>
<dbReference type="GO" id="GO:0000122">
    <property type="term" value="P:negative regulation of transcription by RNA polymerase II"/>
    <property type="evidence" value="ECO:0007669"/>
    <property type="project" value="UniProtKB-ARBA"/>
</dbReference>
<keyword evidence="4" id="KW-0677">Repeat</keyword>
<dbReference type="FunFam" id="3.30.160.60:FF:000624">
    <property type="entry name" value="zinc finger protein 697"/>
    <property type="match status" value="4"/>
</dbReference>
<dbReference type="PROSITE" id="PS50157">
    <property type="entry name" value="ZINC_FINGER_C2H2_2"/>
    <property type="match status" value="11"/>
</dbReference>
<feature type="domain" description="C2H2-type" evidence="14">
    <location>
        <begin position="525"/>
        <end position="552"/>
    </location>
</feature>